<dbReference type="GO" id="GO:0015031">
    <property type="term" value="P:protein transport"/>
    <property type="evidence" value="ECO:0007669"/>
    <property type="project" value="UniProtKB-KW"/>
</dbReference>
<keyword evidence="4" id="KW-0509">mRNA transport</keyword>
<keyword evidence="3" id="KW-0813">Transport</keyword>
<comment type="similarity">
    <text evidence="2">Belongs to the GLE1 family.</text>
</comment>
<dbReference type="GO" id="GO:0016973">
    <property type="term" value="P:poly(A)+ mRNA export from nucleus"/>
    <property type="evidence" value="ECO:0007669"/>
    <property type="project" value="InterPro"/>
</dbReference>
<reference evidence="12 13" key="1">
    <citation type="submission" date="2016-10" db="EMBL/GenBank/DDBJ databases">
        <title>The genome of Paramicrosporidium saccamoebae is the missing link in understanding Cryptomycota and Microsporidia evolution.</title>
        <authorList>
            <person name="Quandt C.A."/>
            <person name="Beaudet D."/>
            <person name="Corsaro D."/>
            <person name="Michel R."/>
            <person name="Corradi N."/>
            <person name="James T."/>
        </authorList>
    </citation>
    <scope>NUCLEOTIDE SEQUENCE [LARGE SCALE GENOMIC DNA]</scope>
    <source>
        <strain evidence="12 13">KSL3</strain>
    </source>
</reference>
<dbReference type="GO" id="GO:0000822">
    <property type="term" value="F:inositol hexakisphosphate binding"/>
    <property type="evidence" value="ECO:0007669"/>
    <property type="project" value="TreeGrafter"/>
</dbReference>
<evidence type="ECO:0000256" key="7">
    <source>
        <dbReference type="ARBA" id="ARBA00023132"/>
    </source>
</evidence>
<evidence type="ECO:0000313" key="12">
    <source>
        <dbReference type="EMBL" id="PJF19910.1"/>
    </source>
</evidence>
<evidence type="ECO:0000256" key="3">
    <source>
        <dbReference type="ARBA" id="ARBA00022448"/>
    </source>
</evidence>
<evidence type="ECO:0000256" key="6">
    <source>
        <dbReference type="ARBA" id="ARBA00023010"/>
    </source>
</evidence>
<keyword evidence="7" id="KW-0906">Nuclear pore complex</keyword>
<dbReference type="GO" id="GO:0005543">
    <property type="term" value="F:phospholipid binding"/>
    <property type="evidence" value="ECO:0007669"/>
    <property type="project" value="TreeGrafter"/>
</dbReference>
<keyword evidence="5" id="KW-0653">Protein transport</keyword>
<accession>A0A2H9TQH2</accession>
<keyword evidence="6" id="KW-0811">Translocation</keyword>
<evidence type="ECO:0000256" key="11">
    <source>
        <dbReference type="SAM" id="MobiDB-lite"/>
    </source>
</evidence>
<dbReference type="GO" id="GO:0005737">
    <property type="term" value="C:cytoplasm"/>
    <property type="evidence" value="ECO:0007669"/>
    <property type="project" value="TreeGrafter"/>
</dbReference>
<evidence type="ECO:0000256" key="10">
    <source>
        <dbReference type="ARBA" id="ARBA00029983"/>
    </source>
</evidence>
<dbReference type="GO" id="GO:0031369">
    <property type="term" value="F:translation initiation factor binding"/>
    <property type="evidence" value="ECO:0007669"/>
    <property type="project" value="TreeGrafter"/>
</dbReference>
<sequence length="435" mass="49277">MPSFGLLEDSDDWPRTSSTGTFRVTWDAGKHCVKNWDLKQPKTKTTSVTEFESNSFEVPRWQASTSNAWRREETDYRDKWDETIVSCQKLIGRAEAVLQHKKEAWAIGISELRRPSASEDVSGGLSDSFLQQQQGLERRIDALREIRLVLKERESLKTNPEPTPSLMSAPISTEGVPQKLPTPDPNDGRPTAIKRFEEIQTLARPILDSWRRIDGDQSAVIKDMCRKLRMNINRRIVQISNSREQVVNVVHGLRSVYGDAWKRNGTDLLNYCIVVTANKLVEQAETQVSLHSPSAFPIAQVVVDLSVSQKNLIPVLIYMMMKRCPYAVPHYIPRQQDQSVQDHKLAMGYLLIDGVLEGEQTYTERMAGTLCLYGAIVQAKPYLGGDSPYGISNAWLWMASVLNIHPQPITPYLICSFLEVNYRALLLSFRALGMN</sequence>
<evidence type="ECO:0000256" key="4">
    <source>
        <dbReference type="ARBA" id="ARBA00022816"/>
    </source>
</evidence>
<proteinExistence type="inferred from homology"/>
<dbReference type="PANTHER" id="PTHR12960">
    <property type="entry name" value="GLE-1-RELATED"/>
    <property type="match status" value="1"/>
</dbReference>
<dbReference type="GO" id="GO:0044614">
    <property type="term" value="C:nuclear pore cytoplasmic filaments"/>
    <property type="evidence" value="ECO:0007669"/>
    <property type="project" value="TreeGrafter"/>
</dbReference>
<evidence type="ECO:0000313" key="13">
    <source>
        <dbReference type="Proteomes" id="UP000240830"/>
    </source>
</evidence>
<evidence type="ECO:0000256" key="2">
    <source>
        <dbReference type="ARBA" id="ARBA00011056"/>
    </source>
</evidence>
<keyword evidence="8" id="KW-0539">Nucleus</keyword>
<dbReference type="STRING" id="1246581.A0A2H9TQH2"/>
<dbReference type="AlphaFoldDB" id="A0A2H9TQH2"/>
<dbReference type="Gene3D" id="1.25.40.510">
    <property type="entry name" value="GLE1-like"/>
    <property type="match status" value="1"/>
</dbReference>
<comment type="caution">
    <text evidence="12">The sequence shown here is derived from an EMBL/GenBank/DDBJ whole genome shotgun (WGS) entry which is preliminary data.</text>
</comment>
<evidence type="ECO:0000256" key="9">
    <source>
        <dbReference type="ARBA" id="ARBA00026227"/>
    </source>
</evidence>
<name>A0A2H9TQH2_9FUNG</name>
<dbReference type="InterPro" id="IPR038506">
    <property type="entry name" value="GLE1-like_sf"/>
</dbReference>
<feature type="region of interest" description="Disordered" evidence="11">
    <location>
        <begin position="155"/>
        <end position="191"/>
    </location>
</feature>
<evidence type="ECO:0000256" key="1">
    <source>
        <dbReference type="ARBA" id="ARBA00004567"/>
    </source>
</evidence>
<comment type="subcellular location">
    <subcellularLocation>
        <location evidence="1">Nucleus</location>
        <location evidence="1">Nuclear pore complex</location>
    </subcellularLocation>
</comment>
<dbReference type="PANTHER" id="PTHR12960:SF0">
    <property type="entry name" value="MRNA EXPORT FACTOR GLE1"/>
    <property type="match status" value="1"/>
</dbReference>
<keyword evidence="13" id="KW-1185">Reference proteome</keyword>
<dbReference type="Proteomes" id="UP000240830">
    <property type="component" value="Unassembled WGS sequence"/>
</dbReference>
<evidence type="ECO:0000256" key="5">
    <source>
        <dbReference type="ARBA" id="ARBA00022927"/>
    </source>
</evidence>
<dbReference type="InterPro" id="IPR012476">
    <property type="entry name" value="GLE1"/>
</dbReference>
<dbReference type="Pfam" id="PF07817">
    <property type="entry name" value="GLE1"/>
    <property type="match status" value="1"/>
</dbReference>
<protein>
    <recommendedName>
        <fullName evidence="9">mRNA export factor GLE1</fullName>
    </recommendedName>
    <alternativeName>
        <fullName evidence="10">Nucleoporin GLE1</fullName>
    </alternativeName>
</protein>
<evidence type="ECO:0000256" key="8">
    <source>
        <dbReference type="ARBA" id="ARBA00023242"/>
    </source>
</evidence>
<organism evidence="12 13">
    <name type="scientific">Paramicrosporidium saccamoebae</name>
    <dbReference type="NCBI Taxonomy" id="1246581"/>
    <lineage>
        <taxon>Eukaryota</taxon>
        <taxon>Fungi</taxon>
        <taxon>Fungi incertae sedis</taxon>
        <taxon>Cryptomycota</taxon>
        <taxon>Cryptomycota incertae sedis</taxon>
        <taxon>Paramicrosporidium</taxon>
    </lineage>
</organism>
<dbReference type="EMBL" id="MTSL01000028">
    <property type="protein sequence ID" value="PJF19910.1"/>
    <property type="molecule type" value="Genomic_DNA"/>
</dbReference>
<gene>
    <name evidence="12" type="ORF">PSACC_00274</name>
</gene>
<dbReference type="OrthoDB" id="420884at2759"/>